<dbReference type="GO" id="GO:0006508">
    <property type="term" value="P:proteolysis"/>
    <property type="evidence" value="ECO:0007669"/>
    <property type="project" value="UniProtKB-KW"/>
</dbReference>
<evidence type="ECO:0000256" key="3">
    <source>
        <dbReference type="ARBA" id="ARBA00022801"/>
    </source>
</evidence>
<dbReference type="Gene3D" id="3.30.2290.10">
    <property type="entry name" value="PmbA/TldD superfamily"/>
    <property type="match status" value="1"/>
</dbReference>
<dbReference type="PANTHER" id="PTHR30624:SF0">
    <property type="entry name" value="METALLOPROTEASE SLR0863"/>
    <property type="match status" value="1"/>
</dbReference>
<evidence type="ECO:0000259" key="8">
    <source>
        <dbReference type="Pfam" id="PF19290"/>
    </source>
</evidence>
<dbReference type="InterPro" id="IPR036059">
    <property type="entry name" value="TldD/PmbA_sf"/>
</dbReference>
<evidence type="ECO:0000256" key="4">
    <source>
        <dbReference type="ARBA" id="ARBA00023049"/>
    </source>
</evidence>
<evidence type="ECO:0000313" key="9">
    <source>
        <dbReference type="EMBL" id="HDQ99404.1"/>
    </source>
</evidence>
<evidence type="ECO:0000256" key="2">
    <source>
        <dbReference type="ARBA" id="ARBA00022670"/>
    </source>
</evidence>
<evidence type="ECO:0000256" key="1">
    <source>
        <dbReference type="ARBA" id="ARBA00005836"/>
    </source>
</evidence>
<accession>A0A7V0T569</accession>
<dbReference type="InterPro" id="IPR025502">
    <property type="entry name" value="TldD"/>
</dbReference>
<dbReference type="Pfam" id="PF19290">
    <property type="entry name" value="PmbA_TldD_2nd"/>
    <property type="match status" value="1"/>
</dbReference>
<dbReference type="InterPro" id="IPR051463">
    <property type="entry name" value="Peptidase_U62_metallo"/>
</dbReference>
<dbReference type="GO" id="GO:0005829">
    <property type="term" value="C:cytosol"/>
    <property type="evidence" value="ECO:0007669"/>
    <property type="project" value="TreeGrafter"/>
</dbReference>
<dbReference type="PANTHER" id="PTHR30624">
    <property type="entry name" value="UNCHARACTERIZED PROTEIN TLDD AND PMBA"/>
    <property type="match status" value="1"/>
</dbReference>
<dbReference type="GO" id="GO:0008237">
    <property type="term" value="F:metallopeptidase activity"/>
    <property type="evidence" value="ECO:0007669"/>
    <property type="project" value="UniProtKB-KW"/>
</dbReference>
<evidence type="ECO:0000259" key="7">
    <source>
        <dbReference type="Pfam" id="PF19289"/>
    </source>
</evidence>
<feature type="domain" description="Metalloprotease TldD/E central" evidence="8">
    <location>
        <begin position="115"/>
        <end position="220"/>
    </location>
</feature>
<dbReference type="Pfam" id="PF19289">
    <property type="entry name" value="PmbA_TldD_3rd"/>
    <property type="match status" value="1"/>
</dbReference>
<dbReference type="InterPro" id="IPR002510">
    <property type="entry name" value="Metalloprtase-TldD/E_N"/>
</dbReference>
<keyword evidence="3" id="KW-0378">Hydrolase</keyword>
<reference evidence="9" key="1">
    <citation type="journal article" date="2020" name="mSystems">
        <title>Genome- and Community-Level Interaction Insights into Carbon Utilization and Element Cycling Functions of Hydrothermarchaeota in Hydrothermal Sediment.</title>
        <authorList>
            <person name="Zhou Z."/>
            <person name="Liu Y."/>
            <person name="Xu W."/>
            <person name="Pan J."/>
            <person name="Luo Z.H."/>
            <person name="Li M."/>
        </authorList>
    </citation>
    <scope>NUCLEOTIDE SEQUENCE [LARGE SCALE GENOMIC DNA]</scope>
    <source>
        <strain evidence="9">SpSt-1182</strain>
    </source>
</reference>
<gene>
    <name evidence="9" type="ORF">ENN51_03855</name>
</gene>
<evidence type="ECO:0000259" key="6">
    <source>
        <dbReference type="Pfam" id="PF01523"/>
    </source>
</evidence>
<dbReference type="EMBL" id="DSBX01000146">
    <property type="protein sequence ID" value="HDQ99404.1"/>
    <property type="molecule type" value="Genomic_DNA"/>
</dbReference>
<organism evidence="9">
    <name type="scientific">candidate division WOR-3 bacterium</name>
    <dbReference type="NCBI Taxonomy" id="2052148"/>
    <lineage>
        <taxon>Bacteria</taxon>
        <taxon>Bacteria division WOR-3</taxon>
    </lineage>
</organism>
<keyword evidence="2" id="KW-0645">Protease</keyword>
<dbReference type="Pfam" id="PF01523">
    <property type="entry name" value="PmbA_TldD_1st"/>
    <property type="match status" value="1"/>
</dbReference>
<dbReference type="Proteomes" id="UP000885672">
    <property type="component" value="Unassembled WGS sequence"/>
</dbReference>
<feature type="region of interest" description="Disordered" evidence="5">
    <location>
        <begin position="89"/>
        <end position="115"/>
    </location>
</feature>
<comment type="similarity">
    <text evidence="1">Belongs to the peptidase U62 family.</text>
</comment>
<proteinExistence type="inferred from homology"/>
<dbReference type="SUPFAM" id="SSF111283">
    <property type="entry name" value="Putative modulator of DNA gyrase, PmbA/TldD"/>
    <property type="match status" value="1"/>
</dbReference>
<feature type="domain" description="Metalloprotease TldD/E C-terminal" evidence="7">
    <location>
        <begin position="228"/>
        <end position="461"/>
    </location>
</feature>
<dbReference type="PIRSF" id="PIRSF004919">
    <property type="entry name" value="TldD"/>
    <property type="match status" value="1"/>
</dbReference>
<feature type="compositionally biased region" description="Basic and acidic residues" evidence="5">
    <location>
        <begin position="102"/>
        <end position="114"/>
    </location>
</feature>
<protein>
    <submittedName>
        <fullName evidence="9">TldD/PmbA family protein</fullName>
    </submittedName>
</protein>
<name>A0A7V0T569_UNCW3</name>
<dbReference type="InterPro" id="IPR045569">
    <property type="entry name" value="Metalloprtase-TldD/E_C"/>
</dbReference>
<sequence length="462" mass="50579">MSDSDSRGMRAFLDEVLDGLAVDYADIRVEESERSSVLYRGERLDSIGRSFERGGCLRVFDRGNWVVATFNAIDESLVGLAEDLARQAEELPPRESAPARLGPHEETVRLDPAQDPRTVSLADKRMLIHHYNSILTSTPGIVSTVAQYRDEHRFTVFLSSEGRFLDQERADCGFHVRAVARDGSNIQDYGDGFGKPQGFAALLHREALVERVGKVALDLLRAEPVAAGRYTVIVDPLLAAVFCHEAFGHLAEADHVVDNERLREMMRPGTPFGVEELSIVDDATMPGERGSYRYDDEGVPAGRTELIRQGRLVGLLHDRSSAGQMAAPPTGNGRALSCHFPPVVRMSNTFIEPREADVDEMLDKTERGLYICGSRGGMTELESFTFSAQYAWLVESGRKRRLVRDVTLAGNVFETMSHITDIGDDLVLFGGLGGCGKAGQGPLPVGLGAPHLRISDVVVGGR</sequence>
<feature type="domain" description="Metalloprotease TldD/E N-terminal" evidence="6">
    <location>
        <begin position="25"/>
        <end position="87"/>
    </location>
</feature>
<dbReference type="InterPro" id="IPR045570">
    <property type="entry name" value="Metalloprtase-TldD/E_cen_dom"/>
</dbReference>
<evidence type="ECO:0000256" key="5">
    <source>
        <dbReference type="SAM" id="MobiDB-lite"/>
    </source>
</evidence>
<keyword evidence="4" id="KW-0482">Metalloprotease</keyword>
<dbReference type="AlphaFoldDB" id="A0A7V0T569"/>
<comment type="caution">
    <text evidence="9">The sequence shown here is derived from an EMBL/GenBank/DDBJ whole genome shotgun (WGS) entry which is preliminary data.</text>
</comment>
<dbReference type="InterPro" id="IPR035068">
    <property type="entry name" value="TldD/PmbA_N"/>
</dbReference>